<protein>
    <submittedName>
        <fullName evidence="1">32512_t:CDS:1</fullName>
    </submittedName>
</protein>
<gene>
    <name evidence="1" type="ORF">RPERSI_LOCUS30783</name>
</gene>
<feature type="non-terminal residue" evidence="1">
    <location>
        <position position="96"/>
    </location>
</feature>
<keyword evidence="2" id="KW-1185">Reference proteome</keyword>
<feature type="non-terminal residue" evidence="1">
    <location>
        <position position="1"/>
    </location>
</feature>
<dbReference type="Proteomes" id="UP000789920">
    <property type="component" value="Unassembled WGS sequence"/>
</dbReference>
<proteinExistence type="predicted"/>
<reference evidence="1" key="1">
    <citation type="submission" date="2021-06" db="EMBL/GenBank/DDBJ databases">
        <authorList>
            <person name="Kallberg Y."/>
            <person name="Tangrot J."/>
            <person name="Rosling A."/>
        </authorList>
    </citation>
    <scope>NUCLEOTIDE SEQUENCE</scope>
    <source>
        <strain evidence="1">MA461A</strain>
    </source>
</reference>
<accession>A0ACA9SHF4</accession>
<evidence type="ECO:0000313" key="2">
    <source>
        <dbReference type="Proteomes" id="UP000789920"/>
    </source>
</evidence>
<dbReference type="EMBL" id="CAJVQC010121451">
    <property type="protein sequence ID" value="CAG8838726.1"/>
    <property type="molecule type" value="Genomic_DNA"/>
</dbReference>
<name>A0ACA9SHF4_9GLOM</name>
<sequence length="96" mass="10530">PGIRQRHTATFIDNKLYILGGAPDLTNMNVVPSHFDATAIRGGPNNKTLFLSGSTSRPVYAFNAQNNSWSIPLIAGYDNIRAIGEVINFKGESYKF</sequence>
<evidence type="ECO:0000313" key="1">
    <source>
        <dbReference type="EMBL" id="CAG8838726.1"/>
    </source>
</evidence>
<comment type="caution">
    <text evidence="1">The sequence shown here is derived from an EMBL/GenBank/DDBJ whole genome shotgun (WGS) entry which is preliminary data.</text>
</comment>
<organism evidence="1 2">
    <name type="scientific">Racocetra persica</name>
    <dbReference type="NCBI Taxonomy" id="160502"/>
    <lineage>
        <taxon>Eukaryota</taxon>
        <taxon>Fungi</taxon>
        <taxon>Fungi incertae sedis</taxon>
        <taxon>Mucoromycota</taxon>
        <taxon>Glomeromycotina</taxon>
        <taxon>Glomeromycetes</taxon>
        <taxon>Diversisporales</taxon>
        <taxon>Gigasporaceae</taxon>
        <taxon>Racocetra</taxon>
    </lineage>
</organism>